<dbReference type="Proteomes" id="UP001311232">
    <property type="component" value="Unassembled WGS sequence"/>
</dbReference>
<feature type="region of interest" description="Disordered" evidence="1">
    <location>
        <begin position="732"/>
        <end position="766"/>
    </location>
</feature>
<dbReference type="GO" id="GO:0051959">
    <property type="term" value="F:dynein light intermediate chain binding"/>
    <property type="evidence" value="ECO:0007669"/>
    <property type="project" value="InterPro"/>
</dbReference>
<name>A0AAV9R0Z8_9TELE</name>
<dbReference type="GO" id="GO:0007018">
    <property type="term" value="P:microtubule-based movement"/>
    <property type="evidence" value="ECO:0007669"/>
    <property type="project" value="InterPro"/>
</dbReference>
<dbReference type="EMBL" id="JAHHUM010002465">
    <property type="protein sequence ID" value="KAK5603436.1"/>
    <property type="molecule type" value="Genomic_DNA"/>
</dbReference>
<sequence length="841" mass="96060">MSQMFRKKLWRQIVSKVIQQKLREEREAKRAQLDGRHDYILSIVASCLGLEKSDVEDAILEDNQIDRMEQFFVANGLPHLMFYYQDPEPAEGAATASPPTQLDSHQPGNTKKVFVTDGRDVALTGVCVFFTRANTLKTITSENIHRDVNFNMLDTTEGGLLKSVEQLLSDVFIPTLRKINHGWGELASPQALGVKQEFISSLESFVSVLVGAQESLQEKVTLKECDTFDLRVLKSPADYMAAANSAETTEKIEACMKVWIKQIEQVLAESNQLRKEADDLGPRAELDHWKKRMSRFNYLLDQLKTPDVSAVLGVLLLAKSKIIKSWRELDIRITDAANEAKDNVKYLYSLEKFCDPLYNSDPVSMVDAIPGLINAIKMIHSISRYYNTSEKITSLFVKVTNQMITSCKAYITNNGSNSIWDQPQQVVTDKIKAAIRLNQEYQRCFHKTKEQQEQTPSQRKFDISEMYIFGKFDTFQRRLNKILEMFDTISTYSALQDSKIEGLETIATRFQTAEMQAKWEAIVMNLKKKHYSFLDHRRLDFDVDYEEFCKSTSELHVTDLELLIDRVNDLVEFRIDAVLQEMSVSTLCVLPEDQPVTCEEFVKTTRDLCIKQAQNLHLKSTLVEEASNELINMLMEFDHGQKEEVKAVEEISSESKTNDPFEPEGESDALSHGKHSDQQAIFRANVTLSIPNIVMVPALEEVQQALNRAVECVVSVSKGVGQWSKERISKRKMNERRMAALKQDSSESESDDGATTHRSMTDGSSSDISASVIQAIPFQARNYYKSVSENKEIVKLVSVLSTSISSTKKEVETALDRFSRYHHIWRKDREDSMQRYFWIKD</sequence>
<protein>
    <recommendedName>
        <fullName evidence="2">Dynein heavy chain tail domain-containing protein</fullName>
    </recommendedName>
</protein>
<feature type="compositionally biased region" description="Polar residues" evidence="1">
    <location>
        <begin position="756"/>
        <end position="766"/>
    </location>
</feature>
<organism evidence="3 4">
    <name type="scientific">Crenichthys baileyi</name>
    <name type="common">White River springfish</name>
    <dbReference type="NCBI Taxonomy" id="28760"/>
    <lineage>
        <taxon>Eukaryota</taxon>
        <taxon>Metazoa</taxon>
        <taxon>Chordata</taxon>
        <taxon>Craniata</taxon>
        <taxon>Vertebrata</taxon>
        <taxon>Euteleostomi</taxon>
        <taxon>Actinopterygii</taxon>
        <taxon>Neopterygii</taxon>
        <taxon>Teleostei</taxon>
        <taxon>Neoteleostei</taxon>
        <taxon>Acanthomorphata</taxon>
        <taxon>Ovalentaria</taxon>
        <taxon>Atherinomorphae</taxon>
        <taxon>Cyprinodontiformes</taxon>
        <taxon>Goodeidae</taxon>
        <taxon>Crenichthys</taxon>
    </lineage>
</organism>
<reference evidence="3 4" key="1">
    <citation type="submission" date="2021-06" db="EMBL/GenBank/DDBJ databases">
        <authorList>
            <person name="Palmer J.M."/>
        </authorList>
    </citation>
    <scope>NUCLEOTIDE SEQUENCE [LARGE SCALE GENOMIC DNA]</scope>
    <source>
        <strain evidence="3 4">MEX-2019</strain>
        <tissue evidence="3">Muscle</tissue>
    </source>
</reference>
<dbReference type="PANTHER" id="PTHR46532">
    <property type="entry name" value="MALE FERTILITY FACTOR KL5"/>
    <property type="match status" value="1"/>
</dbReference>
<dbReference type="InterPro" id="IPR026983">
    <property type="entry name" value="DHC"/>
</dbReference>
<proteinExistence type="predicted"/>
<keyword evidence="4" id="KW-1185">Reference proteome</keyword>
<evidence type="ECO:0000313" key="3">
    <source>
        <dbReference type="EMBL" id="KAK5603436.1"/>
    </source>
</evidence>
<gene>
    <name evidence="3" type="ORF">CRENBAI_007490</name>
</gene>
<feature type="domain" description="Dynein heavy chain tail" evidence="2">
    <location>
        <begin position="250"/>
        <end position="565"/>
    </location>
</feature>
<dbReference type="GO" id="GO:0005858">
    <property type="term" value="C:axonemal dynein complex"/>
    <property type="evidence" value="ECO:0007669"/>
    <property type="project" value="TreeGrafter"/>
</dbReference>
<dbReference type="Pfam" id="PF08385">
    <property type="entry name" value="DHC_N1"/>
    <property type="match status" value="1"/>
</dbReference>
<accession>A0AAV9R0Z8</accession>
<dbReference type="AlphaFoldDB" id="A0AAV9R0Z8"/>
<comment type="caution">
    <text evidence="3">The sequence shown here is derived from an EMBL/GenBank/DDBJ whole genome shotgun (WGS) entry which is preliminary data.</text>
</comment>
<evidence type="ECO:0000313" key="4">
    <source>
        <dbReference type="Proteomes" id="UP001311232"/>
    </source>
</evidence>
<dbReference type="GO" id="GO:0045505">
    <property type="term" value="F:dynein intermediate chain binding"/>
    <property type="evidence" value="ECO:0007669"/>
    <property type="project" value="InterPro"/>
</dbReference>
<dbReference type="InterPro" id="IPR013594">
    <property type="entry name" value="Dynein_heavy_tail"/>
</dbReference>
<feature type="region of interest" description="Disordered" evidence="1">
    <location>
        <begin position="650"/>
        <end position="676"/>
    </location>
</feature>
<evidence type="ECO:0000259" key="2">
    <source>
        <dbReference type="Pfam" id="PF08385"/>
    </source>
</evidence>
<dbReference type="PANTHER" id="PTHR46532:SF13">
    <property type="entry name" value="CYTOPLASMIC DYNEIN 1 HEAVY CHAIN 1"/>
    <property type="match status" value="1"/>
</dbReference>
<evidence type="ECO:0000256" key="1">
    <source>
        <dbReference type="SAM" id="MobiDB-lite"/>
    </source>
</evidence>